<keyword evidence="9" id="KW-1185">Reference proteome</keyword>
<keyword evidence="5" id="KW-0378">Hydrolase</keyword>
<dbReference type="EMBL" id="JAUEDM010000004">
    <property type="protein sequence ID" value="KAK3318957.1"/>
    <property type="molecule type" value="Genomic_DNA"/>
</dbReference>
<gene>
    <name evidence="8" type="ORF">B0H66DRAFT_640256</name>
</gene>
<dbReference type="GO" id="GO:0006508">
    <property type="term" value="P:proteolysis"/>
    <property type="evidence" value="ECO:0007669"/>
    <property type="project" value="UniProtKB-KW"/>
</dbReference>
<keyword evidence="6" id="KW-0325">Glycoprotein</keyword>
<evidence type="ECO:0000313" key="9">
    <source>
        <dbReference type="Proteomes" id="UP001283341"/>
    </source>
</evidence>
<proteinExistence type="inferred from homology"/>
<dbReference type="PRINTS" id="PR00724">
    <property type="entry name" value="CRBOXYPTASEC"/>
</dbReference>
<dbReference type="GO" id="GO:0004185">
    <property type="term" value="F:serine-type carboxypeptidase activity"/>
    <property type="evidence" value="ECO:0007669"/>
    <property type="project" value="InterPro"/>
</dbReference>
<dbReference type="InterPro" id="IPR029058">
    <property type="entry name" value="AB_hydrolase_fold"/>
</dbReference>
<dbReference type="PANTHER" id="PTHR11802:SF3">
    <property type="entry name" value="RETINOID-INDUCIBLE SERINE CARBOXYPEPTIDASE"/>
    <property type="match status" value="1"/>
</dbReference>
<keyword evidence="4 7" id="KW-0732">Signal</keyword>
<keyword evidence="3" id="KW-0645">Protease</keyword>
<evidence type="ECO:0000256" key="6">
    <source>
        <dbReference type="ARBA" id="ARBA00023180"/>
    </source>
</evidence>
<accession>A0AAE0I6C9</accession>
<evidence type="ECO:0000256" key="1">
    <source>
        <dbReference type="ARBA" id="ARBA00009431"/>
    </source>
</evidence>
<dbReference type="InterPro" id="IPR001563">
    <property type="entry name" value="Peptidase_S10"/>
</dbReference>
<evidence type="ECO:0000313" key="8">
    <source>
        <dbReference type="EMBL" id="KAK3318957.1"/>
    </source>
</evidence>
<dbReference type="Gene3D" id="1.10.287.410">
    <property type="match status" value="1"/>
</dbReference>
<dbReference type="AlphaFoldDB" id="A0AAE0I6C9"/>
<evidence type="ECO:0000256" key="2">
    <source>
        <dbReference type="ARBA" id="ARBA00022645"/>
    </source>
</evidence>
<feature type="chain" id="PRO_5041993874" evidence="7">
    <location>
        <begin position="23"/>
        <end position="514"/>
    </location>
</feature>
<dbReference type="PROSITE" id="PS51257">
    <property type="entry name" value="PROKAR_LIPOPROTEIN"/>
    <property type="match status" value="1"/>
</dbReference>
<reference evidence="8" key="1">
    <citation type="journal article" date="2023" name="Mol. Phylogenet. Evol.">
        <title>Genome-scale phylogeny and comparative genomics of the fungal order Sordariales.</title>
        <authorList>
            <person name="Hensen N."/>
            <person name="Bonometti L."/>
            <person name="Westerberg I."/>
            <person name="Brannstrom I.O."/>
            <person name="Guillou S."/>
            <person name="Cros-Aarteil S."/>
            <person name="Calhoun S."/>
            <person name="Haridas S."/>
            <person name="Kuo A."/>
            <person name="Mondo S."/>
            <person name="Pangilinan J."/>
            <person name="Riley R."/>
            <person name="LaButti K."/>
            <person name="Andreopoulos B."/>
            <person name="Lipzen A."/>
            <person name="Chen C."/>
            <person name="Yan M."/>
            <person name="Daum C."/>
            <person name="Ng V."/>
            <person name="Clum A."/>
            <person name="Steindorff A."/>
            <person name="Ohm R.A."/>
            <person name="Martin F."/>
            <person name="Silar P."/>
            <person name="Natvig D.O."/>
            <person name="Lalanne C."/>
            <person name="Gautier V."/>
            <person name="Ament-Velasquez S.L."/>
            <person name="Kruys A."/>
            <person name="Hutchinson M.I."/>
            <person name="Powell A.J."/>
            <person name="Barry K."/>
            <person name="Miller A.N."/>
            <person name="Grigoriev I.V."/>
            <person name="Debuchy R."/>
            <person name="Gladieux P."/>
            <person name="Hiltunen Thoren M."/>
            <person name="Johannesson H."/>
        </authorList>
    </citation>
    <scope>NUCLEOTIDE SEQUENCE</scope>
    <source>
        <strain evidence="8">CBS 118394</strain>
    </source>
</reference>
<dbReference type="Pfam" id="PF00450">
    <property type="entry name" value="Peptidase_S10"/>
    <property type="match status" value="1"/>
</dbReference>
<feature type="signal peptide" evidence="7">
    <location>
        <begin position="1"/>
        <end position="22"/>
    </location>
</feature>
<dbReference type="PANTHER" id="PTHR11802">
    <property type="entry name" value="SERINE PROTEASE FAMILY S10 SERINE CARBOXYPEPTIDASE"/>
    <property type="match status" value="1"/>
</dbReference>
<dbReference type="SUPFAM" id="SSF53474">
    <property type="entry name" value="alpha/beta-Hydrolases"/>
    <property type="match status" value="1"/>
</dbReference>
<reference evidence="8" key="2">
    <citation type="submission" date="2023-06" db="EMBL/GenBank/DDBJ databases">
        <authorList>
            <consortium name="Lawrence Berkeley National Laboratory"/>
            <person name="Haridas S."/>
            <person name="Hensen N."/>
            <person name="Bonometti L."/>
            <person name="Westerberg I."/>
            <person name="Brannstrom I.O."/>
            <person name="Guillou S."/>
            <person name="Cros-Aarteil S."/>
            <person name="Calhoun S."/>
            <person name="Kuo A."/>
            <person name="Mondo S."/>
            <person name="Pangilinan J."/>
            <person name="Riley R."/>
            <person name="Labutti K."/>
            <person name="Andreopoulos B."/>
            <person name="Lipzen A."/>
            <person name="Chen C."/>
            <person name="Yanf M."/>
            <person name="Daum C."/>
            <person name="Ng V."/>
            <person name="Clum A."/>
            <person name="Steindorff A."/>
            <person name="Ohm R."/>
            <person name="Martin F."/>
            <person name="Silar P."/>
            <person name="Natvig D."/>
            <person name="Lalanne C."/>
            <person name="Gautier V."/>
            <person name="Ament-Velasquez S.L."/>
            <person name="Kruys A."/>
            <person name="Hutchinson M.I."/>
            <person name="Powell A.J."/>
            <person name="Barry K."/>
            <person name="Miller A.N."/>
            <person name="Grigoriev I.V."/>
            <person name="Debuchy R."/>
            <person name="Gladieux P."/>
            <person name="Thoren M.H."/>
            <person name="Johannesson H."/>
        </authorList>
    </citation>
    <scope>NUCLEOTIDE SEQUENCE</scope>
    <source>
        <strain evidence="8">CBS 118394</strain>
    </source>
</reference>
<comment type="similarity">
    <text evidence="1">Belongs to the peptidase S10 family.</text>
</comment>
<evidence type="ECO:0000256" key="3">
    <source>
        <dbReference type="ARBA" id="ARBA00022670"/>
    </source>
</evidence>
<evidence type="ECO:0000256" key="4">
    <source>
        <dbReference type="ARBA" id="ARBA00022729"/>
    </source>
</evidence>
<sequence length="514" mass="57509">MRLIRYQYIWAITAALVSCATAWPFFSNPVASAPKQKPLRVEQHNTGRSLYPYTLREHDPNAEICVAGSKQFTGMVSVSDEKKLFFWFFESRNDPSSSPVTIWLNGGPGGPSLFGLFLEIGPCVLNSHNNGTVFEKNSWTEFSNVLFIDQPAGVGFSTVNGSNSGGPDNVVEAAEDFTRFLITFFGQVFPQYAANPLHFAGESFAGKYIPGYVHYMEQRRKQGLLPSLPTIQSIILVDAVIDTVSSSVLSLYDHFCDVDDEIGAPTTKKPFNTTACDALENAAPECQRLDALCRDTYDGNVCQISHEVCFDTLGGWLMDDVREGGRDPYDDRKACGPNPPICEGFEGEGYAAYVNRSEVKIALGFEEDYVFSGINWDLNQRWERSKDIFVPTTRELAYILDETPIRVLVLNGNNDIIVNTEGQKRVYDHLSWRRQASFRMHRFRNWTWPNEDGKMTVGGQFKTANDTETVDKLAFMTINEAGHTSPGDQRQAVTWLMGCWTGAPPQGADERCFV</sequence>
<organism evidence="8 9">
    <name type="scientific">Apodospora peruviana</name>
    <dbReference type="NCBI Taxonomy" id="516989"/>
    <lineage>
        <taxon>Eukaryota</taxon>
        <taxon>Fungi</taxon>
        <taxon>Dikarya</taxon>
        <taxon>Ascomycota</taxon>
        <taxon>Pezizomycotina</taxon>
        <taxon>Sordariomycetes</taxon>
        <taxon>Sordariomycetidae</taxon>
        <taxon>Sordariales</taxon>
        <taxon>Lasiosphaeriaceae</taxon>
        <taxon>Apodospora</taxon>
    </lineage>
</organism>
<comment type="caution">
    <text evidence="8">The sequence shown here is derived from an EMBL/GenBank/DDBJ whole genome shotgun (WGS) entry which is preliminary data.</text>
</comment>
<evidence type="ECO:0000256" key="7">
    <source>
        <dbReference type="SAM" id="SignalP"/>
    </source>
</evidence>
<dbReference type="Proteomes" id="UP001283341">
    <property type="component" value="Unassembled WGS sequence"/>
</dbReference>
<keyword evidence="2 8" id="KW-0121">Carboxypeptidase</keyword>
<evidence type="ECO:0000256" key="5">
    <source>
        <dbReference type="ARBA" id="ARBA00022801"/>
    </source>
</evidence>
<dbReference type="Gene3D" id="3.40.50.1820">
    <property type="entry name" value="alpha/beta hydrolase"/>
    <property type="match status" value="1"/>
</dbReference>
<name>A0AAE0I6C9_9PEZI</name>
<protein>
    <submittedName>
        <fullName evidence="8">Carboxypeptidase Y</fullName>
    </submittedName>
</protein>